<dbReference type="AlphaFoldDB" id="I4AQS1"/>
<evidence type="ECO:0000313" key="3">
    <source>
        <dbReference type="Proteomes" id="UP000006054"/>
    </source>
</evidence>
<proteinExistence type="predicted"/>
<dbReference type="KEGG" id="fli:Fleli_4006"/>
<organism evidence="2 3">
    <name type="scientific">Bernardetia litoralis (strain ATCC 23117 / DSM 6794 / NBRC 15988 / NCIMB 1366 / Fx l1 / Sio-4)</name>
    <name type="common">Flexibacter litoralis</name>
    <dbReference type="NCBI Taxonomy" id="880071"/>
    <lineage>
        <taxon>Bacteria</taxon>
        <taxon>Pseudomonadati</taxon>
        <taxon>Bacteroidota</taxon>
        <taxon>Cytophagia</taxon>
        <taxon>Cytophagales</taxon>
        <taxon>Bernardetiaceae</taxon>
        <taxon>Bernardetia</taxon>
    </lineage>
</organism>
<dbReference type="EMBL" id="CP003345">
    <property type="protein sequence ID" value="AFM06306.1"/>
    <property type="molecule type" value="Genomic_DNA"/>
</dbReference>
<dbReference type="RefSeq" id="WP_014799729.1">
    <property type="nucleotide sequence ID" value="NC_018018.1"/>
</dbReference>
<dbReference type="eggNOG" id="COG1874">
    <property type="taxonomic scope" value="Bacteria"/>
</dbReference>
<dbReference type="Pfam" id="PF02585">
    <property type="entry name" value="PIG-L"/>
    <property type="match status" value="1"/>
</dbReference>
<dbReference type="Proteomes" id="UP000006054">
    <property type="component" value="Chromosome"/>
</dbReference>
<gene>
    <name evidence="2" type="ordered locus">Fleli_4006</name>
</gene>
<reference evidence="3" key="1">
    <citation type="submission" date="2012-06" db="EMBL/GenBank/DDBJ databases">
        <title>The complete genome of Flexibacter litoralis DSM 6794.</title>
        <authorList>
            <person name="Lucas S."/>
            <person name="Copeland A."/>
            <person name="Lapidus A."/>
            <person name="Glavina del Rio T."/>
            <person name="Dalin E."/>
            <person name="Tice H."/>
            <person name="Bruce D."/>
            <person name="Goodwin L."/>
            <person name="Pitluck S."/>
            <person name="Peters L."/>
            <person name="Ovchinnikova G."/>
            <person name="Lu M."/>
            <person name="Kyrpides N."/>
            <person name="Mavromatis K."/>
            <person name="Ivanova N."/>
            <person name="Brettin T."/>
            <person name="Detter J.C."/>
            <person name="Han C."/>
            <person name="Larimer F."/>
            <person name="Land M."/>
            <person name="Hauser L."/>
            <person name="Markowitz V."/>
            <person name="Cheng J.-F."/>
            <person name="Hugenholtz P."/>
            <person name="Woyke T."/>
            <person name="Wu D."/>
            <person name="Spring S."/>
            <person name="Lang E."/>
            <person name="Kopitz M."/>
            <person name="Brambilla E."/>
            <person name="Klenk H.-P."/>
            <person name="Eisen J.A."/>
        </authorList>
    </citation>
    <scope>NUCLEOTIDE SEQUENCE [LARGE SCALE GENOMIC DNA]</scope>
    <source>
        <strain evidence="3">ATCC 23117 / DSM 6794 / NBRC 15988 / NCIMB 1366 / Sio-4</strain>
    </source>
</reference>
<feature type="chain" id="PRO_5003685654" evidence="1">
    <location>
        <begin position="27"/>
        <end position="849"/>
    </location>
</feature>
<dbReference type="SUPFAM" id="SSF52317">
    <property type="entry name" value="Class I glutamine amidotransferase-like"/>
    <property type="match status" value="1"/>
</dbReference>
<protein>
    <submittedName>
        <fullName evidence="2">Putative LmbE-like protein</fullName>
    </submittedName>
</protein>
<feature type="signal peptide" evidence="1">
    <location>
        <begin position="1"/>
        <end position="26"/>
    </location>
</feature>
<dbReference type="InterPro" id="IPR003737">
    <property type="entry name" value="GlcNAc_PI_deacetylase-related"/>
</dbReference>
<accession>I4AQS1</accession>
<dbReference type="Gene3D" id="3.40.50.10320">
    <property type="entry name" value="LmbE-like"/>
    <property type="match status" value="1"/>
</dbReference>
<evidence type="ECO:0000313" key="2">
    <source>
        <dbReference type="EMBL" id="AFM06306.1"/>
    </source>
</evidence>
<dbReference type="PANTHER" id="PTHR12993">
    <property type="entry name" value="N-ACETYLGLUCOSAMINYL-PHOSPHATIDYLINOSITOL DE-N-ACETYLASE-RELATED"/>
    <property type="match status" value="1"/>
</dbReference>
<dbReference type="PANTHER" id="PTHR12993:SF26">
    <property type="entry name" value="1D-MYO-INOSITOL 2-ACETAMIDO-2-DEOXY-ALPHA-D-GLUCOPYRANOSIDE DEACETYLASE"/>
    <property type="match status" value="1"/>
</dbReference>
<dbReference type="PATRIC" id="fig|880071.3.peg.4006"/>
<dbReference type="OrthoDB" id="9759749at2"/>
<dbReference type="InterPro" id="IPR029062">
    <property type="entry name" value="Class_I_gatase-like"/>
</dbReference>
<sequence length="849" mass="95938" precursor="true">MSKITFNTAFLALFFLLNFSSVSVFAQINPLSATKALQKIEHLQTTGSVLYIAAHPDDENTRLITHFAQEKGYRTAYLSLTRGDGGQNLIGEQVREGLGIIRTNELLAARNTDGGTQFFSRANDFGYSKTPEETFTIWDKEQVLADAVWAIRKFRPDIIVTRFSPTLGGTHGHHTASAQIAMEAYDAAADPKQFPEQLKYVKIWQAKRIFWNTSSWFFKRNGLEMSKDSTMAIEIGDYDALLGKSYNEIAAQSRSQHKSQGFGSAGSRGEQTEYLQILKGDLSKENAFEGVVTDWTRIKGSEKFITLIQKLKKEYNPSMPQNSYETIAMAYREVRELEDSPITQKAIEDLKQLLYTASGLFIEAIIDQPNVVNGDSAIIELNIIKRINTPLYFNMYIINAGKESMQLLTDSIPPLEVNKMVTFKKKIAIQTSNYSNPYWLNENQTTGMYSVEDQELIGNPLSESELTTFFHIDLGIKTKTNFGVILPIQHKYTDPVKGEKYAPLLVVPKVTARFLDDVVIFADEKSKKVKLELLSNTDNPVSGKINIISENKNKEVHFMPSPSSIDFSFSKKGESKIIEIEINPPKNNQNDAFLVELNYNNNEAKTEFAKSMEKIDYDHIPYQAMFPNAKVRLMRAKLEKKGERIGYILGAGDYVPKALEQIGYQVDIIEARNLGTTDLSVYDAVLTGIRAFNIQDELAIYLPKLHKYVENGGNLIVQYNTAHRLVTQDMGVYPFHISRKRVTEENAKVTFELPNHPVLNTPNKITPLDFEGWTQERGLYFADSWDEHFEAPISSFDTGEESQKGSIIIAKYGKGNFAYTGISWFRQLPEGVTGAYRLLVNLISLEENK</sequence>
<keyword evidence="1" id="KW-0732">Signal</keyword>
<dbReference type="STRING" id="880071.Fleli_4006"/>
<dbReference type="InterPro" id="IPR024078">
    <property type="entry name" value="LmbE-like_dom_sf"/>
</dbReference>
<dbReference type="HOGENOM" id="CLU_347750_0_0_10"/>
<evidence type="ECO:0000256" key="1">
    <source>
        <dbReference type="SAM" id="SignalP"/>
    </source>
</evidence>
<dbReference type="eggNOG" id="COG2120">
    <property type="taxonomic scope" value="Bacteria"/>
</dbReference>
<dbReference type="Gene3D" id="3.40.50.880">
    <property type="match status" value="1"/>
</dbReference>
<dbReference type="SUPFAM" id="SSF102588">
    <property type="entry name" value="LmbE-like"/>
    <property type="match status" value="1"/>
</dbReference>
<dbReference type="GO" id="GO:0016811">
    <property type="term" value="F:hydrolase activity, acting on carbon-nitrogen (but not peptide) bonds, in linear amides"/>
    <property type="evidence" value="ECO:0007669"/>
    <property type="project" value="TreeGrafter"/>
</dbReference>
<keyword evidence="3" id="KW-1185">Reference proteome</keyword>
<name>I4AQS1_BERLS</name>